<keyword evidence="2" id="KW-1185">Reference proteome</keyword>
<proteinExistence type="predicted"/>
<comment type="caution">
    <text evidence="1">The sequence shown here is derived from an EMBL/GenBank/DDBJ whole genome shotgun (WGS) entry which is preliminary data.</text>
</comment>
<name>A0A176W418_MARPO</name>
<accession>A0A176W418</accession>
<dbReference type="EMBL" id="LVLJ01001833">
    <property type="protein sequence ID" value="OAE27770.1"/>
    <property type="molecule type" value="Genomic_DNA"/>
</dbReference>
<organism evidence="1 2">
    <name type="scientific">Marchantia polymorpha subsp. ruderalis</name>
    <dbReference type="NCBI Taxonomy" id="1480154"/>
    <lineage>
        <taxon>Eukaryota</taxon>
        <taxon>Viridiplantae</taxon>
        <taxon>Streptophyta</taxon>
        <taxon>Embryophyta</taxon>
        <taxon>Marchantiophyta</taxon>
        <taxon>Marchantiopsida</taxon>
        <taxon>Marchantiidae</taxon>
        <taxon>Marchantiales</taxon>
        <taxon>Marchantiaceae</taxon>
        <taxon>Marchantia</taxon>
    </lineage>
</organism>
<evidence type="ECO:0000313" key="1">
    <source>
        <dbReference type="EMBL" id="OAE27770.1"/>
    </source>
</evidence>
<protein>
    <submittedName>
        <fullName evidence="1">Uncharacterized protein</fullName>
    </submittedName>
</protein>
<reference evidence="1" key="1">
    <citation type="submission" date="2016-03" db="EMBL/GenBank/DDBJ databases">
        <title>Mechanisms controlling the formation of the plant cell surface in tip-growing cells are functionally conserved among land plants.</title>
        <authorList>
            <person name="Honkanen S."/>
            <person name="Jones V.A."/>
            <person name="Morieri G."/>
            <person name="Champion C."/>
            <person name="Hetherington A.J."/>
            <person name="Kelly S."/>
            <person name="Saint-Marcoux D."/>
            <person name="Proust H."/>
            <person name="Prescott H."/>
            <person name="Dolan L."/>
        </authorList>
    </citation>
    <scope>NUCLEOTIDE SEQUENCE [LARGE SCALE GENOMIC DNA]</scope>
    <source>
        <tissue evidence="1">Whole gametophyte</tissue>
    </source>
</reference>
<dbReference type="AlphaFoldDB" id="A0A176W418"/>
<dbReference type="Proteomes" id="UP000077202">
    <property type="component" value="Unassembled WGS sequence"/>
</dbReference>
<gene>
    <name evidence="1" type="ORF">AXG93_1669s1080</name>
</gene>
<evidence type="ECO:0000313" key="2">
    <source>
        <dbReference type="Proteomes" id="UP000077202"/>
    </source>
</evidence>
<sequence length="254" mass="28822">MPKKKANWERVVSNSSDSCVVKTDAATLTTDEEKSDEPTLWVVEGEPSEVMAQVGGTLVEIPKIASPPPPEEEVRSEAEKKVVEEESRELVVSFLDFMQYSVTSLLKYIDKKREKYDVEKEPDCKAARSLEVECKVRFKSDCGQLQEQLKLVAVQLEESRVRVEKVEQAYQQLQDETTDGLHLRVEKCLRGFVTWKVQTMKWLKLNSLERRLMSMKANGSAGHKQLVQLVNSFSSGLKEVQGSLEIEIVSVLRS</sequence>